<keyword evidence="8" id="KW-0488">Methylation</keyword>
<dbReference type="PRINTS" id="PR00412">
    <property type="entry name" value="EPOXHYDRLASE"/>
</dbReference>
<evidence type="ECO:0000256" key="18">
    <source>
        <dbReference type="ARBA" id="ARBA00047476"/>
    </source>
</evidence>
<comment type="function">
    <text evidence="19">Biotransformation enzyme that catalyzes the hydrolysis of arene and aliphatic epoxides to less reactive and more water soluble dihydrodiols by the trans addition of water.</text>
</comment>
<dbReference type="EC" id="3.3.2.9" evidence="19"/>
<comment type="catalytic activity">
    <reaction evidence="3">
        <text>cis-stilbene oxide + H2O = (1R,2R)-hydrobenzoin</text>
        <dbReference type="Rhea" id="RHEA:23900"/>
        <dbReference type="ChEBI" id="CHEBI:15377"/>
        <dbReference type="ChEBI" id="CHEBI:50004"/>
        <dbReference type="ChEBI" id="CHEBI:50014"/>
        <dbReference type="EC" id="3.3.2.9"/>
    </reaction>
    <physiologicalReaction direction="left-to-right" evidence="3">
        <dbReference type="Rhea" id="RHEA:23901"/>
    </physiologicalReaction>
</comment>
<feature type="domain" description="Epoxide hydrolase N-terminal" evidence="21">
    <location>
        <begin position="48"/>
        <end position="157"/>
    </location>
</feature>
<keyword evidence="13 19" id="KW-0256">Endoplasmic reticulum</keyword>
<comment type="catalytic activity">
    <reaction evidence="1">
        <text>11,12-epoxy-(5Z,8Z,14Z)-eicosatrienoate + H2O = 11,12-dihydroxy-(5Z,8Z,14Z)-eicosatrienoate</text>
        <dbReference type="Rhea" id="RHEA:44044"/>
        <dbReference type="ChEBI" id="CHEBI:15377"/>
        <dbReference type="ChEBI" id="CHEBI:76625"/>
        <dbReference type="ChEBI" id="CHEBI:84031"/>
    </reaction>
    <physiologicalReaction direction="left-to-right" evidence="1">
        <dbReference type="Rhea" id="RHEA:44045"/>
    </physiologicalReaction>
</comment>
<keyword evidence="20" id="KW-0732">Signal</keyword>
<evidence type="ECO:0000256" key="19">
    <source>
        <dbReference type="PIRNR" id="PIRNR001112"/>
    </source>
</evidence>
<dbReference type="GO" id="GO:0033961">
    <property type="term" value="F:cis-stilbene-oxide hydrolase activity"/>
    <property type="evidence" value="ECO:0007669"/>
    <property type="project" value="UniProtKB-UniRule"/>
</dbReference>
<keyword evidence="10" id="KW-0812">Transmembrane</keyword>
<keyword evidence="14" id="KW-0492">Microsome</keyword>
<dbReference type="Ensembl" id="ENSCAFT00040022843.1">
    <property type="protein sequence ID" value="ENSCAFP00040019792.1"/>
    <property type="gene ID" value="ENSCAFG00040012394.1"/>
</dbReference>
<protein>
    <recommendedName>
        <fullName evidence="19">Epoxide hydrolase</fullName>
        <ecNumber evidence="19">3.3.2.9</ecNumber>
    </recommendedName>
</protein>
<evidence type="ECO:0000259" key="21">
    <source>
        <dbReference type="Pfam" id="PF06441"/>
    </source>
</evidence>
<feature type="signal peptide" evidence="20">
    <location>
        <begin position="1"/>
        <end position="21"/>
    </location>
</feature>
<dbReference type="PIRSF" id="PIRSF001112">
    <property type="entry name" value="Epoxide_hydrolase"/>
    <property type="match status" value="1"/>
</dbReference>
<evidence type="ECO:0000256" key="16">
    <source>
        <dbReference type="ARBA" id="ARBA00023098"/>
    </source>
</evidence>
<evidence type="ECO:0000256" key="17">
    <source>
        <dbReference type="ARBA" id="ARBA00023136"/>
    </source>
</evidence>
<dbReference type="PANTHER" id="PTHR21661:SF78">
    <property type="entry name" value="EPOXIDE HYDROLASE 1"/>
    <property type="match status" value="1"/>
</dbReference>
<evidence type="ECO:0000256" key="5">
    <source>
        <dbReference type="ARBA" id="ARBA00004390"/>
    </source>
</evidence>
<dbReference type="Pfam" id="PF06441">
    <property type="entry name" value="EHN"/>
    <property type="match status" value="1"/>
</dbReference>
<dbReference type="GO" id="GO:0006629">
    <property type="term" value="P:lipid metabolic process"/>
    <property type="evidence" value="ECO:0007669"/>
    <property type="project" value="UniProtKB-KW"/>
</dbReference>
<comment type="similarity">
    <text evidence="7 19">Belongs to the peptidase S33 family.</text>
</comment>
<comment type="subcellular location">
    <subcellularLocation>
        <location evidence="6">Endoplasmic reticulum membrane</location>
        <topology evidence="6">Single-pass type III membrane protein</topology>
    </subcellularLocation>
    <subcellularLocation>
        <location evidence="5">Microsome membrane</location>
        <topology evidence="5">Single-pass type III membrane protein</topology>
    </subcellularLocation>
</comment>
<dbReference type="PANTHER" id="PTHR21661">
    <property type="entry name" value="EPOXIDE HYDROLASE 1-RELATED"/>
    <property type="match status" value="1"/>
</dbReference>
<dbReference type="GO" id="GO:0009636">
    <property type="term" value="P:response to toxic substance"/>
    <property type="evidence" value="ECO:0007669"/>
    <property type="project" value="UniProtKB-KW"/>
</dbReference>
<comment type="catalytic activity">
    <reaction evidence="18">
        <text>2-(5Z,8Z,11Z,14Z-eicosatetraenoyl)-glycerol + H2O = glycerol + (5Z,8Z,11Z,14Z)-eicosatetraenoate + H(+)</text>
        <dbReference type="Rhea" id="RHEA:26132"/>
        <dbReference type="ChEBI" id="CHEBI:15377"/>
        <dbReference type="ChEBI" id="CHEBI:15378"/>
        <dbReference type="ChEBI" id="CHEBI:17754"/>
        <dbReference type="ChEBI" id="CHEBI:32395"/>
        <dbReference type="ChEBI" id="CHEBI:52392"/>
    </reaction>
    <physiologicalReaction direction="left-to-right" evidence="18">
        <dbReference type="Rhea" id="RHEA:26133"/>
    </physiologicalReaction>
</comment>
<evidence type="ECO:0000256" key="13">
    <source>
        <dbReference type="ARBA" id="ARBA00022824"/>
    </source>
</evidence>
<gene>
    <name evidence="22" type="primary">EPHX1</name>
</gene>
<evidence type="ECO:0000256" key="10">
    <source>
        <dbReference type="ARBA" id="ARBA00022692"/>
    </source>
</evidence>
<evidence type="ECO:0000256" key="11">
    <source>
        <dbReference type="ARBA" id="ARBA00022797"/>
    </source>
</evidence>
<evidence type="ECO:0000313" key="22">
    <source>
        <dbReference type="Ensembl" id="ENSCAFP00040019792.1"/>
    </source>
</evidence>
<reference evidence="22" key="1">
    <citation type="submission" date="2018-10" db="EMBL/GenBank/DDBJ databases">
        <title>De novo assembly of a Great Dane genome.</title>
        <authorList>
            <person name="Kidd J.M."/>
            <person name="Pendleton A.L."/>
            <person name="Shen F."/>
            <person name="Emery S."/>
        </authorList>
    </citation>
    <scope>NUCLEOTIDE SEQUENCE [LARGE SCALE GENOMIC DNA]</scope>
    <source>
        <strain evidence="22">Great Dane</strain>
    </source>
</reference>
<feature type="chain" id="PRO_5034717761" description="Epoxide hydrolase" evidence="20">
    <location>
        <begin position="22"/>
        <end position="397"/>
    </location>
</feature>
<evidence type="ECO:0000256" key="7">
    <source>
        <dbReference type="ARBA" id="ARBA00010088"/>
    </source>
</evidence>
<evidence type="ECO:0000256" key="15">
    <source>
        <dbReference type="ARBA" id="ARBA00022989"/>
    </source>
</evidence>
<sequence length="397" mass="46043">MWLEIILALLLGFVIYWFVSRDKEETLPLGDGWWGPGARPTATEDESVRPFKVETSEEEIEDLHQRIDRVRLTPPLEDGRFHYGFNSKYLKKILSYWRNEFDWRKQVEILNRYPHFKTKIEGLDIHFIHVKPPQLPSSSTPKPLLMVHGWPGSFYEFYKIIPLLTDPKNHGLSDEHVFEVICPSIPGYSFSEASSKKGPYILTLLLGRRILSLLGYTQRDLELLYPFKEKVFYSLMRESGYMHIQCTKPDTVGCALNDSPVGLAAYILEKFSTWTNPEFRDLENGGLDRKFSLDDLLTNVMLYWTTGTIASSQRFYKENLGQGFMANAHDRMKVYVPTGFAAFPCELMHVPEKWVKAKYPKLISYSYMARGGHFAAFEEPELLAQDIRKFVGLLELR</sequence>
<evidence type="ECO:0000256" key="8">
    <source>
        <dbReference type="ARBA" id="ARBA00022481"/>
    </source>
</evidence>
<dbReference type="GO" id="GO:0005789">
    <property type="term" value="C:endoplasmic reticulum membrane"/>
    <property type="evidence" value="ECO:0007669"/>
    <property type="project" value="UniProtKB-SubCell"/>
</dbReference>
<keyword evidence="9" id="KW-0216">Detoxification</keyword>
<dbReference type="Gene3D" id="3.40.50.1820">
    <property type="entry name" value="alpha/beta hydrolase"/>
    <property type="match status" value="2"/>
</dbReference>
<comment type="catalytic activity">
    <reaction evidence="2 19">
        <text>1-(4-methoxyphenyl)-N-methyl-N-[(3-methyloxetan-3-yl)methyl]methanamine + H2O = 2-{[(4-methoxybenzyl)(methyl)amino]methyl}-2-methylpropane-1,3-diol</text>
        <dbReference type="Rhea" id="RHEA:55764"/>
        <dbReference type="ChEBI" id="CHEBI:15377"/>
        <dbReference type="ChEBI" id="CHEBI:139161"/>
        <dbReference type="ChEBI" id="CHEBI:139164"/>
        <dbReference type="EC" id="3.3.2.9"/>
    </reaction>
</comment>
<evidence type="ECO:0000256" key="12">
    <source>
        <dbReference type="ARBA" id="ARBA00022801"/>
    </source>
</evidence>
<keyword evidence="15" id="KW-1133">Transmembrane helix</keyword>
<evidence type="ECO:0000256" key="3">
    <source>
        <dbReference type="ARBA" id="ARBA00001306"/>
    </source>
</evidence>
<keyword evidence="11 19" id="KW-0058">Aromatic hydrocarbons catabolism</keyword>
<organism evidence="22 23">
    <name type="scientific">Canis lupus familiaris</name>
    <name type="common">Dog</name>
    <name type="synonym">Canis familiaris</name>
    <dbReference type="NCBI Taxonomy" id="9615"/>
    <lineage>
        <taxon>Eukaryota</taxon>
        <taxon>Metazoa</taxon>
        <taxon>Chordata</taxon>
        <taxon>Craniata</taxon>
        <taxon>Vertebrata</taxon>
        <taxon>Euteleostomi</taxon>
        <taxon>Mammalia</taxon>
        <taxon>Eutheria</taxon>
        <taxon>Laurasiatheria</taxon>
        <taxon>Carnivora</taxon>
        <taxon>Caniformia</taxon>
        <taxon>Canidae</taxon>
        <taxon>Canis</taxon>
    </lineage>
</organism>
<evidence type="ECO:0000256" key="6">
    <source>
        <dbReference type="ARBA" id="ARBA00004643"/>
    </source>
</evidence>
<evidence type="ECO:0000256" key="20">
    <source>
        <dbReference type="SAM" id="SignalP"/>
    </source>
</evidence>
<comment type="catalytic activity">
    <reaction evidence="4">
        <text>8,9-epoxy-(5Z,11Z,14Z)-eicosatrienoate + H2O = 8,9-dihydroxy-(5Z,11Z,14Z)-eicosatrienoate</text>
        <dbReference type="Rhea" id="RHEA:44048"/>
        <dbReference type="ChEBI" id="CHEBI:15377"/>
        <dbReference type="ChEBI" id="CHEBI:84025"/>
        <dbReference type="ChEBI" id="CHEBI:84032"/>
    </reaction>
    <physiologicalReaction direction="left-to-right" evidence="4">
        <dbReference type="Rhea" id="RHEA:44049"/>
    </physiologicalReaction>
</comment>
<dbReference type="SUPFAM" id="SSF53474">
    <property type="entry name" value="alpha/beta-Hydrolases"/>
    <property type="match status" value="1"/>
</dbReference>
<evidence type="ECO:0000256" key="4">
    <source>
        <dbReference type="ARBA" id="ARBA00001899"/>
    </source>
</evidence>
<evidence type="ECO:0000256" key="1">
    <source>
        <dbReference type="ARBA" id="ARBA00000146"/>
    </source>
</evidence>
<name>A0A8C0SDZ5_CANLF</name>
<accession>A0A8C0SDZ5</accession>
<dbReference type="InterPro" id="IPR029058">
    <property type="entry name" value="AB_hydrolase_fold"/>
</dbReference>
<keyword evidence="12 19" id="KW-0378">Hydrolase</keyword>
<dbReference type="InterPro" id="IPR000639">
    <property type="entry name" value="Epox_hydrolase-like"/>
</dbReference>
<dbReference type="Proteomes" id="UP000694542">
    <property type="component" value="Chromosome 7"/>
</dbReference>
<dbReference type="InterPro" id="IPR016292">
    <property type="entry name" value="Epoxide_hydrolase"/>
</dbReference>
<reference evidence="22" key="2">
    <citation type="submission" date="2025-08" db="UniProtKB">
        <authorList>
            <consortium name="Ensembl"/>
        </authorList>
    </citation>
    <scope>IDENTIFICATION</scope>
</reference>
<evidence type="ECO:0000313" key="23">
    <source>
        <dbReference type="Proteomes" id="UP000694542"/>
    </source>
</evidence>
<evidence type="ECO:0000256" key="14">
    <source>
        <dbReference type="ARBA" id="ARBA00022848"/>
    </source>
</evidence>
<keyword evidence="17 19" id="KW-0472">Membrane</keyword>
<proteinExistence type="inferred from homology"/>
<dbReference type="InterPro" id="IPR010497">
    <property type="entry name" value="Epoxide_hydro_N"/>
</dbReference>
<dbReference type="AlphaFoldDB" id="A0A8C0SDZ5"/>
<evidence type="ECO:0000256" key="2">
    <source>
        <dbReference type="ARBA" id="ARBA00000221"/>
    </source>
</evidence>
<evidence type="ECO:0000256" key="9">
    <source>
        <dbReference type="ARBA" id="ARBA00022575"/>
    </source>
</evidence>
<keyword evidence="16" id="KW-0443">Lipid metabolism</keyword>